<feature type="compositionally biased region" description="Low complexity" evidence="1">
    <location>
        <begin position="585"/>
        <end position="597"/>
    </location>
</feature>
<feature type="compositionally biased region" description="Low complexity" evidence="1">
    <location>
        <begin position="605"/>
        <end position="622"/>
    </location>
</feature>
<feature type="compositionally biased region" description="Acidic residues" evidence="1">
    <location>
        <begin position="377"/>
        <end position="395"/>
    </location>
</feature>
<feature type="compositionally biased region" description="Basic and acidic residues" evidence="1">
    <location>
        <begin position="436"/>
        <end position="446"/>
    </location>
</feature>
<dbReference type="Proteomes" id="UP001295794">
    <property type="component" value="Unassembled WGS sequence"/>
</dbReference>
<feature type="compositionally biased region" description="Basic and acidic residues" evidence="1">
    <location>
        <begin position="489"/>
        <end position="498"/>
    </location>
</feature>
<proteinExistence type="predicted"/>
<dbReference type="EMBL" id="CAVNYO010000136">
    <property type="protein sequence ID" value="CAK5267984.1"/>
    <property type="molecule type" value="Genomic_DNA"/>
</dbReference>
<keyword evidence="3" id="KW-1185">Reference proteome</keyword>
<comment type="caution">
    <text evidence="2">The sequence shown here is derived from an EMBL/GenBank/DDBJ whole genome shotgun (WGS) entry which is preliminary data.</text>
</comment>
<feature type="region of interest" description="Disordered" evidence="1">
    <location>
        <begin position="585"/>
        <end position="682"/>
    </location>
</feature>
<feature type="compositionally biased region" description="Low complexity" evidence="1">
    <location>
        <begin position="647"/>
        <end position="666"/>
    </location>
</feature>
<evidence type="ECO:0000313" key="3">
    <source>
        <dbReference type="Proteomes" id="UP001295794"/>
    </source>
</evidence>
<protein>
    <submittedName>
        <fullName evidence="2">Uncharacterized protein</fullName>
    </submittedName>
</protein>
<accession>A0AAD2JXX6</accession>
<evidence type="ECO:0000313" key="2">
    <source>
        <dbReference type="EMBL" id="CAK5267984.1"/>
    </source>
</evidence>
<gene>
    <name evidence="2" type="ORF">MYCIT1_LOCUS10946</name>
</gene>
<reference evidence="2" key="1">
    <citation type="submission" date="2023-11" db="EMBL/GenBank/DDBJ databases">
        <authorList>
            <person name="De Vega J J."/>
            <person name="De Vega J J."/>
        </authorList>
    </citation>
    <scope>NUCLEOTIDE SEQUENCE</scope>
</reference>
<organism evidence="2 3">
    <name type="scientific">Mycena citricolor</name>
    <dbReference type="NCBI Taxonomy" id="2018698"/>
    <lineage>
        <taxon>Eukaryota</taxon>
        <taxon>Fungi</taxon>
        <taxon>Dikarya</taxon>
        <taxon>Basidiomycota</taxon>
        <taxon>Agaricomycotina</taxon>
        <taxon>Agaricomycetes</taxon>
        <taxon>Agaricomycetidae</taxon>
        <taxon>Agaricales</taxon>
        <taxon>Marasmiineae</taxon>
        <taxon>Mycenaceae</taxon>
        <taxon>Mycena</taxon>
    </lineage>
</organism>
<feature type="compositionally biased region" description="Polar residues" evidence="1">
    <location>
        <begin position="419"/>
        <end position="431"/>
    </location>
</feature>
<dbReference type="AlphaFoldDB" id="A0AAD2JXX6"/>
<feature type="region of interest" description="Disordered" evidence="1">
    <location>
        <begin position="366"/>
        <end position="499"/>
    </location>
</feature>
<feature type="region of interest" description="Disordered" evidence="1">
    <location>
        <begin position="520"/>
        <end position="552"/>
    </location>
</feature>
<name>A0AAD2JXX6_9AGAR</name>
<evidence type="ECO:0000256" key="1">
    <source>
        <dbReference type="SAM" id="MobiDB-lite"/>
    </source>
</evidence>
<sequence length="916" mass="100541">MVATKNKAQARKRMSKAERKNLRLWAEGKREEVLQEHLEAITIARLSGTWAEERERLQAAFNHYHAAIPWQTEDHEEPELRPYDPKAPIVVEKLSPELEQKKRERIEVLNLRINRWYVYRIRHALKQRREATLDPRRSAYAILLGRLAGLKKPPKARQGFQQLMHESYSKLIAPAVEQKRAAIASGTAETTATGLRVGFRAEVAREVYNALPKDQQDVLKDRAHEQAQVAKDKYMEELKNGPPRDAESRHRAVMQLPGFIMPLLKGIYDTTGLLATLVVAGPMPEFNGEVRAEHVSYTGEGKPQWAHWDRDRFQKQVLDFMAQFAETQFTAEDRNAAILADDSKEQREAMLTKALYVMPVKTVGNREDVDSDSVGGSDEEECWSSDTNSSEDEEATQLVEAMKRKKVKAKEKEKRSKNTGKSSKTAGSRATKSAAKPKEPRNKDAANVEPATSSALAPDRPTTMTVHMSGLGDVTFSDPYAHIPTEQLSPEKQREQNIRRNRAMVAMMDLRGAASTANALEAGKRRADEMDGTEGTSAKRARMEASGDTEDGEVDVEMLSVGPELQGVAADPMVNIALATDPKVDTAPAADPQADAACDTDLDPDAAPAADAVTAATPAADPIGEAAPIPNPDTARTTDPDPDDAPAADTVTTAPPKPDTAPAADPNGDATPIPDSDTAREPGGALVMVTMPEVTPTADPASAIAAVTPSGESAPKSARSTPACPPKAAQWFAAGHENLTAVDLGPHYDAVIAAWIRIERASRWESSSTNLPNARRPKEISTWIAGRRRKVPVITDVSRYVECWNAWWDSLQPQWRKRSGDAKRWERTTGYGPTGRGWTPSGEYGGDQAVWGNLFQWGPNGVMTAVASIYFWGMQVQKSGAGEGMEAWEEATVDVGWVLEGLAGYYELWTKKGRRS</sequence>